<dbReference type="GO" id="GO:0005737">
    <property type="term" value="C:cytoplasm"/>
    <property type="evidence" value="ECO:0007669"/>
    <property type="project" value="UniProtKB-SubCell"/>
</dbReference>
<accession>A0A224YPV8</accession>
<keyword evidence="4" id="KW-0963">Cytoplasm</keyword>
<evidence type="ECO:0000256" key="1">
    <source>
        <dbReference type="ARBA" id="ARBA00004123"/>
    </source>
</evidence>
<dbReference type="AlphaFoldDB" id="A0A224YPV8"/>
<reference evidence="12" key="1">
    <citation type="journal article" date="2017" name="Parasit. Vectors">
        <title>Sialotranscriptomics of Rhipicephalus zambeziensis reveals intricate expression profiles of secretory proteins and suggests tight temporal transcriptional regulation during blood-feeding.</title>
        <authorList>
            <person name="de Castro M.H."/>
            <person name="de Klerk D."/>
            <person name="Pienaar R."/>
            <person name="Rees D.J.G."/>
            <person name="Mans B.J."/>
        </authorList>
    </citation>
    <scope>NUCLEOTIDE SEQUENCE</scope>
    <source>
        <tissue evidence="12">Salivary glands</tissue>
    </source>
</reference>
<dbReference type="InterPro" id="IPR029338">
    <property type="entry name" value="TSSC4"/>
</dbReference>
<feature type="region of interest" description="Disordered" evidence="11">
    <location>
        <begin position="43"/>
        <end position="115"/>
    </location>
</feature>
<comment type="function">
    <text evidence="10">Protein associated with the U5 snRNP, during its maturation and its post-splicing recycling and which is required for spliceosomal tri-snRNP complex assembly in the nucleus. Has a molecular sequestering activity and transiently hinders SNRNP200 binding sites for constitutive splicing factors that intervene later during the assembly of the spliceosome and splicing. Together with its molecular sequestering activity, may also function as a molecular adapter and placeholder, coordinating the assembly of the U5 snRNP and its association with the U4/U6 di-snRNP.</text>
</comment>
<protein>
    <recommendedName>
        <fullName evidence="9">U5 small nuclear ribonucleoprotein TSSC4</fullName>
    </recommendedName>
</protein>
<feature type="region of interest" description="Disordered" evidence="11">
    <location>
        <begin position="1"/>
        <end position="24"/>
    </location>
</feature>
<dbReference type="Pfam" id="PF15264">
    <property type="entry name" value="TSSC4"/>
    <property type="match status" value="1"/>
</dbReference>
<dbReference type="EMBL" id="GFPF01004756">
    <property type="protein sequence ID" value="MAA15902.1"/>
    <property type="molecule type" value="Transcribed_RNA"/>
</dbReference>
<feature type="region of interest" description="Disordered" evidence="11">
    <location>
        <begin position="157"/>
        <end position="181"/>
    </location>
</feature>
<comment type="subcellular location">
    <subcellularLocation>
        <location evidence="2">Cytoplasm</location>
    </subcellularLocation>
    <subcellularLocation>
        <location evidence="1">Nucleus</location>
    </subcellularLocation>
</comment>
<evidence type="ECO:0000256" key="5">
    <source>
        <dbReference type="ARBA" id="ARBA00022664"/>
    </source>
</evidence>
<evidence type="ECO:0000256" key="3">
    <source>
        <dbReference type="ARBA" id="ARBA00010362"/>
    </source>
</evidence>
<dbReference type="GO" id="GO:0005681">
    <property type="term" value="C:spliceosomal complex"/>
    <property type="evidence" value="ECO:0007669"/>
    <property type="project" value="UniProtKB-KW"/>
</dbReference>
<evidence type="ECO:0000256" key="10">
    <source>
        <dbReference type="ARBA" id="ARBA00045970"/>
    </source>
</evidence>
<keyword evidence="8" id="KW-0539">Nucleus</keyword>
<proteinExistence type="inferred from homology"/>
<name>A0A224YPV8_9ACAR</name>
<evidence type="ECO:0000256" key="8">
    <source>
        <dbReference type="ARBA" id="ARBA00023242"/>
    </source>
</evidence>
<dbReference type="GO" id="GO:0006397">
    <property type="term" value="P:mRNA processing"/>
    <property type="evidence" value="ECO:0007669"/>
    <property type="project" value="UniProtKB-KW"/>
</dbReference>
<feature type="compositionally biased region" description="Low complexity" evidence="11">
    <location>
        <begin position="237"/>
        <end position="248"/>
    </location>
</feature>
<dbReference type="PANTHER" id="PTHR13445:SF3">
    <property type="entry name" value="U5 SMALL NUCLEAR RIBONUCLEOPROTEIN TSSC4"/>
    <property type="match status" value="1"/>
</dbReference>
<sequence length="300" mass="32570">MTSLNRSDQAFPTRFQLQTGGANDVSSRISSVFDSLNGLEAKHQAWERSHKDDTCSGQSYLKEDPEDDFATKPSPTSDGVFKRPWSSAPCGPRKRPRGAARSGVDRFASSASTTPDYKVHPERWTCYSLDSVPEEDMSEASNKAAALDYLRERRLQREHQSQDGVGGGIVVDSGGDAPARGKHVFQKRTSDDADMEDATAETTPRRIGTGKLVMPECVVGVKPTSGKKACAGGRQRSSSLPAGSSSSLISFDCADFDDDRDELDVDDEEDVTAEVADSAAERVAVKKGRILRARTDEEDD</sequence>
<comment type="similarity">
    <text evidence="3">Belongs to the TSSC4 family.</text>
</comment>
<evidence type="ECO:0000256" key="2">
    <source>
        <dbReference type="ARBA" id="ARBA00004496"/>
    </source>
</evidence>
<dbReference type="GO" id="GO:0008380">
    <property type="term" value="P:RNA splicing"/>
    <property type="evidence" value="ECO:0007669"/>
    <property type="project" value="UniProtKB-KW"/>
</dbReference>
<evidence type="ECO:0000256" key="9">
    <source>
        <dbReference type="ARBA" id="ARBA00035304"/>
    </source>
</evidence>
<feature type="compositionally biased region" description="Basic and acidic residues" evidence="11">
    <location>
        <begin position="43"/>
        <end position="54"/>
    </location>
</feature>
<keyword evidence="7" id="KW-0508">mRNA splicing</keyword>
<organism evidence="12">
    <name type="scientific">Rhipicephalus zambeziensis</name>
    <dbReference type="NCBI Taxonomy" id="60191"/>
    <lineage>
        <taxon>Eukaryota</taxon>
        <taxon>Metazoa</taxon>
        <taxon>Ecdysozoa</taxon>
        <taxon>Arthropoda</taxon>
        <taxon>Chelicerata</taxon>
        <taxon>Arachnida</taxon>
        <taxon>Acari</taxon>
        <taxon>Parasitiformes</taxon>
        <taxon>Ixodida</taxon>
        <taxon>Ixodoidea</taxon>
        <taxon>Ixodidae</taxon>
        <taxon>Rhipicephalinae</taxon>
        <taxon>Rhipicephalus</taxon>
        <taxon>Rhipicephalus</taxon>
    </lineage>
</organism>
<feature type="region of interest" description="Disordered" evidence="11">
    <location>
        <begin position="223"/>
        <end position="248"/>
    </location>
</feature>
<evidence type="ECO:0000256" key="4">
    <source>
        <dbReference type="ARBA" id="ARBA00022490"/>
    </source>
</evidence>
<evidence type="ECO:0000256" key="11">
    <source>
        <dbReference type="SAM" id="MobiDB-lite"/>
    </source>
</evidence>
<dbReference type="PANTHER" id="PTHR13445">
    <property type="entry name" value="TUMOR SUPPRESSING SUBTRANSFERABLE CANDIDATE 4 TSSC4"/>
    <property type="match status" value="1"/>
</dbReference>
<evidence type="ECO:0000256" key="7">
    <source>
        <dbReference type="ARBA" id="ARBA00023187"/>
    </source>
</evidence>
<keyword evidence="5" id="KW-0507">mRNA processing</keyword>
<keyword evidence="6" id="KW-0747">Spliceosome</keyword>
<evidence type="ECO:0000256" key="6">
    <source>
        <dbReference type="ARBA" id="ARBA00022728"/>
    </source>
</evidence>
<evidence type="ECO:0000313" key="12">
    <source>
        <dbReference type="EMBL" id="MAA15902.1"/>
    </source>
</evidence>